<evidence type="ECO:0000313" key="2">
    <source>
        <dbReference type="EMBL" id="JAC75128.1"/>
    </source>
</evidence>
<dbReference type="AlphaFoldDB" id="A0A061RT75"/>
<evidence type="ECO:0000256" key="1">
    <source>
        <dbReference type="SAM" id="Phobius"/>
    </source>
</evidence>
<proteinExistence type="predicted"/>
<keyword evidence="1" id="KW-0472">Membrane</keyword>
<organism evidence="2">
    <name type="scientific">Tetraselmis sp. GSL018</name>
    <dbReference type="NCBI Taxonomy" id="582737"/>
    <lineage>
        <taxon>Eukaryota</taxon>
        <taxon>Viridiplantae</taxon>
        <taxon>Chlorophyta</taxon>
        <taxon>core chlorophytes</taxon>
        <taxon>Chlorodendrophyceae</taxon>
        <taxon>Chlorodendrales</taxon>
        <taxon>Chlorodendraceae</taxon>
        <taxon>Tetraselmis</taxon>
    </lineage>
</organism>
<name>A0A061RT75_9CHLO</name>
<accession>A0A061RT75</accession>
<sequence length="163" mass="17569">MNVSRPGAFSTALQPLFPLGPRLPSPITGNWHTCPLFCSRLNSRTLPPKLRSPREQHCSPSRFFLLVFGGLFLYVTAMIPMRRMLQNLVMGNNQPSNNNNNGGAAGNAAAPGGGFLREVQMLLCGFIASLLPGWNFNPEDAAAFAAAQDIVAGEAAAERDQQE</sequence>
<protein>
    <submittedName>
        <fullName evidence="2">Uncharacterized protein</fullName>
    </submittedName>
</protein>
<dbReference type="EMBL" id="GBEZ01010560">
    <property type="protein sequence ID" value="JAC75128.1"/>
    <property type="molecule type" value="Transcribed_RNA"/>
</dbReference>
<feature type="transmembrane region" description="Helical" evidence="1">
    <location>
        <begin position="63"/>
        <end position="81"/>
    </location>
</feature>
<reference evidence="2" key="1">
    <citation type="submission" date="2014-05" db="EMBL/GenBank/DDBJ databases">
        <title>The transcriptome of the halophilic microalga Tetraselmis sp. GSL018 isolated from the Great Salt Lake, Utah.</title>
        <authorList>
            <person name="Jinkerson R.E."/>
            <person name="D'Adamo S."/>
            <person name="Posewitz M.C."/>
        </authorList>
    </citation>
    <scope>NUCLEOTIDE SEQUENCE</scope>
    <source>
        <strain evidence="2">GSL018</strain>
    </source>
</reference>
<keyword evidence="1" id="KW-1133">Transmembrane helix</keyword>
<keyword evidence="1" id="KW-0812">Transmembrane</keyword>
<gene>
    <name evidence="2" type="ORF">TSPGSL018_24006</name>
</gene>